<dbReference type="Proteomes" id="UP000789405">
    <property type="component" value="Unassembled WGS sequence"/>
</dbReference>
<sequence>LQTNLNIFTNNLSHDALSSCCYFLYCFLAQLFDVNELNYKLASTIKDKDSDMI</sequence>
<dbReference type="EMBL" id="CAJVPY010051064">
    <property type="protein sequence ID" value="CAG8814207.1"/>
    <property type="molecule type" value="Genomic_DNA"/>
</dbReference>
<reference evidence="1" key="1">
    <citation type="submission" date="2021-06" db="EMBL/GenBank/DDBJ databases">
        <authorList>
            <person name="Kallberg Y."/>
            <person name="Tangrot J."/>
            <person name="Rosling A."/>
        </authorList>
    </citation>
    <scope>NUCLEOTIDE SEQUENCE</scope>
    <source>
        <strain evidence="1">MA453B</strain>
    </source>
</reference>
<name>A0A9N9PEQ5_9GLOM</name>
<proteinExistence type="predicted"/>
<evidence type="ECO:0000313" key="2">
    <source>
        <dbReference type="Proteomes" id="UP000789405"/>
    </source>
</evidence>
<feature type="non-terminal residue" evidence="1">
    <location>
        <position position="53"/>
    </location>
</feature>
<dbReference type="AlphaFoldDB" id="A0A9N9PEQ5"/>
<accession>A0A9N9PEQ5</accession>
<gene>
    <name evidence="1" type="ORF">DERYTH_LOCUS25919</name>
</gene>
<evidence type="ECO:0000313" key="1">
    <source>
        <dbReference type="EMBL" id="CAG8814207.1"/>
    </source>
</evidence>
<keyword evidence="2" id="KW-1185">Reference proteome</keyword>
<protein>
    <submittedName>
        <fullName evidence="1">27301_t:CDS:1</fullName>
    </submittedName>
</protein>
<comment type="caution">
    <text evidence="1">The sequence shown here is derived from an EMBL/GenBank/DDBJ whole genome shotgun (WGS) entry which is preliminary data.</text>
</comment>
<organism evidence="1 2">
    <name type="scientific">Dentiscutata erythropus</name>
    <dbReference type="NCBI Taxonomy" id="1348616"/>
    <lineage>
        <taxon>Eukaryota</taxon>
        <taxon>Fungi</taxon>
        <taxon>Fungi incertae sedis</taxon>
        <taxon>Mucoromycota</taxon>
        <taxon>Glomeromycotina</taxon>
        <taxon>Glomeromycetes</taxon>
        <taxon>Diversisporales</taxon>
        <taxon>Gigasporaceae</taxon>
        <taxon>Dentiscutata</taxon>
    </lineage>
</organism>